<dbReference type="AlphaFoldDB" id="A0AA40KWR1"/>
<evidence type="ECO:0000256" key="1">
    <source>
        <dbReference type="SAM" id="Phobius"/>
    </source>
</evidence>
<keyword evidence="1" id="KW-1133">Transmembrane helix</keyword>
<dbReference type="Proteomes" id="UP001177670">
    <property type="component" value="Unassembled WGS sequence"/>
</dbReference>
<evidence type="ECO:0000313" key="3">
    <source>
        <dbReference type="Proteomes" id="UP001177670"/>
    </source>
</evidence>
<keyword evidence="1" id="KW-0472">Membrane</keyword>
<sequence length="80" mass="8986">MNKMKYSKYWKFVLIFGIEQVNNAFDDLHWPSASEASQLLGKIDPTPLIAFHAACVGHYVLVFSSAIILMVCVEQPTTLP</sequence>
<protein>
    <submittedName>
        <fullName evidence="2">Uncharacterized protein</fullName>
    </submittedName>
</protein>
<keyword evidence="3" id="KW-1185">Reference proteome</keyword>
<dbReference type="EMBL" id="JAHYIQ010000001">
    <property type="protein sequence ID" value="KAK1135876.1"/>
    <property type="molecule type" value="Genomic_DNA"/>
</dbReference>
<comment type="caution">
    <text evidence="2">The sequence shown here is derived from an EMBL/GenBank/DDBJ whole genome shotgun (WGS) entry which is preliminary data.</text>
</comment>
<reference evidence="2" key="1">
    <citation type="submission" date="2021-10" db="EMBL/GenBank/DDBJ databases">
        <title>Melipona bicolor Genome sequencing and assembly.</title>
        <authorList>
            <person name="Araujo N.S."/>
            <person name="Arias M.C."/>
        </authorList>
    </citation>
    <scope>NUCLEOTIDE SEQUENCE</scope>
    <source>
        <strain evidence="2">USP_2M_L1-L4_2017</strain>
        <tissue evidence="2">Whole body</tissue>
    </source>
</reference>
<gene>
    <name evidence="2" type="ORF">K0M31_000448</name>
</gene>
<organism evidence="2 3">
    <name type="scientific">Melipona bicolor</name>
    <dbReference type="NCBI Taxonomy" id="60889"/>
    <lineage>
        <taxon>Eukaryota</taxon>
        <taxon>Metazoa</taxon>
        <taxon>Ecdysozoa</taxon>
        <taxon>Arthropoda</taxon>
        <taxon>Hexapoda</taxon>
        <taxon>Insecta</taxon>
        <taxon>Pterygota</taxon>
        <taxon>Neoptera</taxon>
        <taxon>Endopterygota</taxon>
        <taxon>Hymenoptera</taxon>
        <taxon>Apocrita</taxon>
        <taxon>Aculeata</taxon>
        <taxon>Apoidea</taxon>
        <taxon>Anthophila</taxon>
        <taxon>Apidae</taxon>
        <taxon>Melipona</taxon>
    </lineage>
</organism>
<proteinExistence type="predicted"/>
<keyword evidence="1" id="KW-0812">Transmembrane</keyword>
<feature type="transmembrane region" description="Helical" evidence="1">
    <location>
        <begin position="48"/>
        <end position="73"/>
    </location>
</feature>
<accession>A0AA40KWR1</accession>
<evidence type="ECO:0000313" key="2">
    <source>
        <dbReference type="EMBL" id="KAK1135876.1"/>
    </source>
</evidence>
<name>A0AA40KWR1_9HYME</name>